<dbReference type="SUPFAM" id="SSF53474">
    <property type="entry name" value="alpha/beta-Hydrolases"/>
    <property type="match status" value="1"/>
</dbReference>
<dbReference type="InterPro" id="IPR050471">
    <property type="entry name" value="AB_hydrolase"/>
</dbReference>
<dbReference type="Proteomes" id="UP000050509">
    <property type="component" value="Unassembled WGS sequence"/>
</dbReference>
<organism evidence="2 3">
    <name type="scientific">Kouleothrix aurantiaca</name>
    <dbReference type="NCBI Taxonomy" id="186479"/>
    <lineage>
        <taxon>Bacteria</taxon>
        <taxon>Bacillati</taxon>
        <taxon>Chloroflexota</taxon>
        <taxon>Chloroflexia</taxon>
        <taxon>Chloroflexales</taxon>
        <taxon>Roseiflexineae</taxon>
        <taxon>Roseiflexaceae</taxon>
        <taxon>Kouleothrix</taxon>
    </lineage>
</organism>
<dbReference type="GO" id="GO:0016787">
    <property type="term" value="F:hydrolase activity"/>
    <property type="evidence" value="ECO:0007669"/>
    <property type="project" value="UniProtKB-KW"/>
</dbReference>
<dbReference type="PANTHER" id="PTHR43433:SF1">
    <property type="entry name" value="BLL5160 PROTEIN"/>
    <property type="match status" value="1"/>
</dbReference>
<dbReference type="EMBL" id="LJCR01000324">
    <property type="protein sequence ID" value="KPV53165.1"/>
    <property type="molecule type" value="Genomic_DNA"/>
</dbReference>
<proteinExistence type="predicted"/>
<comment type="caution">
    <text evidence="2">The sequence shown here is derived from an EMBL/GenBank/DDBJ whole genome shotgun (WGS) entry which is preliminary data.</text>
</comment>
<evidence type="ECO:0000313" key="2">
    <source>
        <dbReference type="EMBL" id="KPV53165.1"/>
    </source>
</evidence>
<dbReference type="AlphaFoldDB" id="A0A0N8PSM8"/>
<dbReference type="Pfam" id="PF12697">
    <property type="entry name" value="Abhydrolase_6"/>
    <property type="match status" value="1"/>
</dbReference>
<evidence type="ECO:0000313" key="3">
    <source>
        <dbReference type="Proteomes" id="UP000050509"/>
    </source>
</evidence>
<accession>A0A0N8PSM8</accession>
<dbReference type="Gene3D" id="3.40.50.1820">
    <property type="entry name" value="alpha/beta hydrolase"/>
    <property type="match status" value="1"/>
</dbReference>
<dbReference type="InterPro" id="IPR000073">
    <property type="entry name" value="AB_hydrolase_1"/>
</dbReference>
<sequence>MEHVTSNDGTTLAYDKLGSGPAVILVCGGSVDRQSNAGLAEVLAPHFTVYNYDRRGRGDSGDNAEYAVAREIEDIAAMAAAAGGTAFLYGTSSGAALALHAAAALPTTITKLALWESPYIVEGSRPYPDPNTAQIFRDFVAQGQRGEAAEYFMTQVVGLPPEFAAFARTQPWWAQQEAIAHTLAYDAEVMGDYHFPTELAASITVPTLVLVGSATFPFLLATAEKMAAAIPGAAYQILPDQQHNVDPNVIGPALAAFFES</sequence>
<dbReference type="InterPro" id="IPR029058">
    <property type="entry name" value="AB_hydrolase_fold"/>
</dbReference>
<gene>
    <name evidence="2" type="ORF">SE17_11195</name>
</gene>
<reference evidence="2 3" key="1">
    <citation type="submission" date="2015-09" db="EMBL/GenBank/DDBJ databases">
        <title>Draft genome sequence of Kouleothrix aurantiaca JCM 19913.</title>
        <authorList>
            <person name="Hemp J."/>
        </authorList>
    </citation>
    <scope>NUCLEOTIDE SEQUENCE [LARGE SCALE GENOMIC DNA]</scope>
    <source>
        <strain evidence="2 3">COM-B</strain>
    </source>
</reference>
<dbReference type="PANTHER" id="PTHR43433">
    <property type="entry name" value="HYDROLASE, ALPHA/BETA FOLD FAMILY PROTEIN"/>
    <property type="match status" value="1"/>
</dbReference>
<protein>
    <submittedName>
        <fullName evidence="2">Alpha/beta hydrolase</fullName>
    </submittedName>
</protein>
<feature type="domain" description="AB hydrolase-1" evidence="1">
    <location>
        <begin position="24"/>
        <end position="243"/>
    </location>
</feature>
<keyword evidence="3" id="KW-1185">Reference proteome</keyword>
<name>A0A0N8PSM8_9CHLR</name>
<keyword evidence="2" id="KW-0378">Hydrolase</keyword>
<evidence type="ECO:0000259" key="1">
    <source>
        <dbReference type="Pfam" id="PF12697"/>
    </source>
</evidence>